<evidence type="ECO:0000259" key="18">
    <source>
        <dbReference type="Pfam" id="PF02771"/>
    </source>
</evidence>
<evidence type="ECO:0000256" key="1">
    <source>
        <dbReference type="ARBA" id="ARBA00001974"/>
    </source>
</evidence>
<keyword evidence="19" id="KW-1185">Reference proteome</keyword>
<evidence type="ECO:0000256" key="4">
    <source>
        <dbReference type="ARBA" id="ARBA00012044"/>
    </source>
</evidence>
<dbReference type="GO" id="GO:0008470">
    <property type="term" value="F:3-methylbutanoyl-CoA dehydrogenase activity"/>
    <property type="evidence" value="ECO:0007669"/>
    <property type="project" value="UniProtKB-EC"/>
</dbReference>
<feature type="domain" description="Acyl-CoA dehydrogenase/oxidase N-terminal" evidence="18">
    <location>
        <begin position="14"/>
        <end position="128"/>
    </location>
</feature>
<dbReference type="WBParaSite" id="scaffold1594_cov261.g3326">
    <property type="protein sequence ID" value="scaffold1594_cov261.g3326"/>
    <property type="gene ID" value="scaffold1594_cov261.g3326"/>
</dbReference>
<evidence type="ECO:0000256" key="8">
    <source>
        <dbReference type="ARBA" id="ARBA00022827"/>
    </source>
</evidence>
<evidence type="ECO:0000256" key="6">
    <source>
        <dbReference type="ARBA" id="ARBA00018258"/>
    </source>
</evidence>
<evidence type="ECO:0000313" key="20">
    <source>
        <dbReference type="WBParaSite" id="scaffold1594_cov261.g3326"/>
    </source>
</evidence>
<sequence length="370" mass="40621">MSNYPIDDQVFGLNEEQRQLRETVSKISQRELAPFASEIDKMNGWDKLRDFWTILGQNGLLGITVPTEYGGSDLGYMEHVIVMEELSPACGAIALSYGAHSNLCVNQIRRHGSNEQKSKYLPPLCSGEWIGALAMSEHGAGSDIVSMKLTARKTGDGKYFLLNGSKMWITNGPDADVLVVYAKTNPEKHQHGISAFIIQRDFPGFSTVENVLGIEDKGVYVLMSGLDSERLVLSAGPLGLMQSACDVAFEYAHSRMAFSSPIGTFQLMQGKLADMYVRLNACRAYLYTIARNATDKTLTAKDSAGVILYLAENATQTCLDAIQVLGGNGYINDYSTGRLLRDAKLYEIGAGTSEVRRLVIGRALNKEYIK</sequence>
<dbReference type="GO" id="GO:0050660">
    <property type="term" value="F:flavin adenine dinucleotide binding"/>
    <property type="evidence" value="ECO:0007669"/>
    <property type="project" value="InterPro"/>
</dbReference>
<keyword evidence="8 15" id="KW-0274">FAD</keyword>
<dbReference type="SUPFAM" id="SSF47203">
    <property type="entry name" value="Acyl-CoA dehydrogenase C-terminal domain-like"/>
    <property type="match status" value="1"/>
</dbReference>
<keyword evidence="7 15" id="KW-0285">Flavoprotein</keyword>
<evidence type="ECO:0000256" key="15">
    <source>
        <dbReference type="RuleBase" id="RU362125"/>
    </source>
</evidence>
<evidence type="ECO:0000313" key="19">
    <source>
        <dbReference type="Proteomes" id="UP000887561"/>
    </source>
</evidence>
<comment type="catalytic activity">
    <reaction evidence="14">
        <text>3-methylbutanoyl-CoA + oxidized [electron-transfer flavoprotein] + H(+) = 3-methylbut-2-enoyl-CoA + reduced [electron-transfer flavoprotein]</text>
        <dbReference type="Rhea" id="RHEA:12276"/>
        <dbReference type="Rhea" id="RHEA-COMP:10685"/>
        <dbReference type="Rhea" id="RHEA-COMP:10686"/>
        <dbReference type="ChEBI" id="CHEBI:15378"/>
        <dbReference type="ChEBI" id="CHEBI:57344"/>
        <dbReference type="ChEBI" id="CHEBI:57345"/>
        <dbReference type="ChEBI" id="CHEBI:57692"/>
        <dbReference type="ChEBI" id="CHEBI:58307"/>
        <dbReference type="EC" id="1.3.8.4"/>
    </reaction>
</comment>
<reference evidence="20" key="1">
    <citation type="submission" date="2022-11" db="UniProtKB">
        <authorList>
            <consortium name="WormBaseParasite"/>
        </authorList>
    </citation>
    <scope>IDENTIFICATION</scope>
</reference>
<dbReference type="FunFam" id="1.20.140.10:FF:000003">
    <property type="entry name" value="isovaleryl-CoA dehydrogenase, mitochondrial"/>
    <property type="match status" value="1"/>
</dbReference>
<dbReference type="Gene3D" id="2.40.110.10">
    <property type="entry name" value="Butyryl-CoA Dehydrogenase, subunit A, domain 2"/>
    <property type="match status" value="1"/>
</dbReference>
<accession>A0A915LQB9</accession>
<comment type="catalytic activity">
    <reaction evidence="11">
        <text>butanoyl-CoA + oxidized [electron-transfer flavoprotein] + H(+) = (2E)-butenoyl-CoA + reduced [electron-transfer flavoprotein]</text>
        <dbReference type="Rhea" id="RHEA:24004"/>
        <dbReference type="Rhea" id="RHEA-COMP:10685"/>
        <dbReference type="Rhea" id="RHEA-COMP:10686"/>
        <dbReference type="ChEBI" id="CHEBI:15378"/>
        <dbReference type="ChEBI" id="CHEBI:57332"/>
        <dbReference type="ChEBI" id="CHEBI:57371"/>
        <dbReference type="ChEBI" id="CHEBI:57692"/>
        <dbReference type="ChEBI" id="CHEBI:58307"/>
        <dbReference type="EC" id="1.3.8.1"/>
    </reaction>
</comment>
<dbReference type="GO" id="GO:0006552">
    <property type="term" value="P:L-leucine catabolic process"/>
    <property type="evidence" value="ECO:0007669"/>
    <property type="project" value="TreeGrafter"/>
</dbReference>
<feature type="domain" description="Acyl-CoA dehydrogenase/oxidase C-terminal" evidence="16">
    <location>
        <begin position="216"/>
        <end position="364"/>
    </location>
</feature>
<dbReference type="Pfam" id="PF00441">
    <property type="entry name" value="Acyl-CoA_dh_1"/>
    <property type="match status" value="1"/>
</dbReference>
<dbReference type="AlphaFoldDB" id="A0A915LQB9"/>
<dbReference type="InterPro" id="IPR037069">
    <property type="entry name" value="AcylCoA_DH/ox_N_sf"/>
</dbReference>
<dbReference type="Gene3D" id="1.20.140.10">
    <property type="entry name" value="Butyryl-CoA Dehydrogenase, subunit A, domain 3"/>
    <property type="match status" value="1"/>
</dbReference>
<comment type="catalytic activity">
    <reaction evidence="12">
        <text>pentanoyl-CoA + oxidized [electron-transfer flavoprotein] + H(+) = (2E)-pentenoyl-CoA + reduced [electron-transfer flavoprotein]</text>
        <dbReference type="Rhea" id="RHEA:43456"/>
        <dbReference type="Rhea" id="RHEA-COMP:10685"/>
        <dbReference type="Rhea" id="RHEA-COMP:10686"/>
        <dbReference type="ChEBI" id="CHEBI:15378"/>
        <dbReference type="ChEBI" id="CHEBI:57389"/>
        <dbReference type="ChEBI" id="CHEBI:57692"/>
        <dbReference type="ChEBI" id="CHEBI:58307"/>
        <dbReference type="ChEBI" id="CHEBI:86160"/>
    </reaction>
</comment>
<dbReference type="InterPro" id="IPR006089">
    <property type="entry name" value="Acyl-CoA_DH_CS"/>
</dbReference>
<dbReference type="PANTHER" id="PTHR43884">
    <property type="entry name" value="ACYL-COA DEHYDROGENASE"/>
    <property type="match status" value="1"/>
</dbReference>
<protein>
    <recommendedName>
        <fullName evidence="6">Isovaleryl-CoA dehydrogenase, mitochondrial</fullName>
        <ecNumber evidence="5">1.3.8.1</ecNumber>
        <ecNumber evidence="4">1.3.8.4</ecNumber>
    </recommendedName>
    <alternativeName>
        <fullName evidence="9">Butyryl-CoA dehydrogenase</fullName>
    </alternativeName>
</protein>
<evidence type="ECO:0000256" key="7">
    <source>
        <dbReference type="ARBA" id="ARBA00022630"/>
    </source>
</evidence>
<comment type="catalytic activity">
    <reaction evidence="13">
        <text>hexanoyl-CoA + oxidized [electron-transfer flavoprotein] + H(+) = (2E)-hexenoyl-CoA + reduced [electron-transfer flavoprotein]</text>
        <dbReference type="Rhea" id="RHEA:43464"/>
        <dbReference type="Rhea" id="RHEA-COMP:10685"/>
        <dbReference type="Rhea" id="RHEA-COMP:10686"/>
        <dbReference type="ChEBI" id="CHEBI:15378"/>
        <dbReference type="ChEBI" id="CHEBI:57692"/>
        <dbReference type="ChEBI" id="CHEBI:58307"/>
        <dbReference type="ChEBI" id="CHEBI:62077"/>
        <dbReference type="ChEBI" id="CHEBI:62620"/>
    </reaction>
</comment>
<dbReference type="PROSITE" id="PS00072">
    <property type="entry name" value="ACYL_COA_DH_1"/>
    <property type="match status" value="1"/>
</dbReference>
<dbReference type="InterPro" id="IPR013786">
    <property type="entry name" value="AcylCoA_DH/ox_N"/>
</dbReference>
<evidence type="ECO:0000256" key="14">
    <source>
        <dbReference type="ARBA" id="ARBA00052875"/>
    </source>
</evidence>
<evidence type="ECO:0000256" key="2">
    <source>
        <dbReference type="ARBA" id="ARBA00004898"/>
    </source>
</evidence>
<evidence type="ECO:0000256" key="3">
    <source>
        <dbReference type="ARBA" id="ARBA00009347"/>
    </source>
</evidence>
<dbReference type="EC" id="1.3.8.1" evidence="5"/>
<keyword evidence="15" id="KW-0560">Oxidoreductase</keyword>
<dbReference type="SUPFAM" id="SSF56645">
    <property type="entry name" value="Acyl-CoA dehydrogenase NM domain-like"/>
    <property type="match status" value="1"/>
</dbReference>
<dbReference type="Pfam" id="PF02770">
    <property type="entry name" value="Acyl-CoA_dh_M"/>
    <property type="match status" value="1"/>
</dbReference>
<name>A0A915LQB9_MELJA</name>
<evidence type="ECO:0000259" key="16">
    <source>
        <dbReference type="Pfam" id="PF00441"/>
    </source>
</evidence>
<comment type="similarity">
    <text evidence="3 15">Belongs to the acyl-CoA dehydrogenase family.</text>
</comment>
<evidence type="ECO:0000256" key="12">
    <source>
        <dbReference type="ARBA" id="ARBA00048345"/>
    </source>
</evidence>
<dbReference type="PROSITE" id="PS00073">
    <property type="entry name" value="ACYL_COA_DH_2"/>
    <property type="match status" value="1"/>
</dbReference>
<dbReference type="InterPro" id="IPR009100">
    <property type="entry name" value="AcylCoA_DH/oxidase_NM_dom_sf"/>
</dbReference>
<proteinExistence type="inferred from homology"/>
<evidence type="ECO:0000256" key="9">
    <source>
        <dbReference type="ARBA" id="ARBA00031895"/>
    </source>
</evidence>
<dbReference type="InterPro" id="IPR006091">
    <property type="entry name" value="Acyl-CoA_Oxase/DH_mid-dom"/>
</dbReference>
<evidence type="ECO:0000259" key="17">
    <source>
        <dbReference type="Pfam" id="PF02770"/>
    </source>
</evidence>
<dbReference type="EC" id="1.3.8.4" evidence="4"/>
<dbReference type="PANTHER" id="PTHR43884:SF12">
    <property type="entry name" value="ISOVALERYL-COA DEHYDROGENASE, MITOCHONDRIAL-RELATED"/>
    <property type="match status" value="1"/>
</dbReference>
<dbReference type="InterPro" id="IPR036250">
    <property type="entry name" value="AcylCo_DH-like_C"/>
</dbReference>
<comment type="cofactor">
    <cofactor evidence="1 15">
        <name>FAD</name>
        <dbReference type="ChEBI" id="CHEBI:57692"/>
    </cofactor>
</comment>
<evidence type="ECO:0000256" key="10">
    <source>
        <dbReference type="ARBA" id="ARBA00045583"/>
    </source>
</evidence>
<evidence type="ECO:0000256" key="13">
    <source>
        <dbReference type="ARBA" id="ARBA00048375"/>
    </source>
</evidence>
<dbReference type="GO" id="GO:0005739">
    <property type="term" value="C:mitochondrion"/>
    <property type="evidence" value="ECO:0007669"/>
    <property type="project" value="TreeGrafter"/>
</dbReference>
<comment type="function">
    <text evidence="10">Catalyzes the conversion of isovaleryl-CoA/3-methylbutanoyl-CoA to 3-methylbut-2-enoyl-CoA as an intermediate step in the leucine (Leu) catabolic pathway. To a lesser extent, is also able to catalyze the oxidation of other saturated short-chain acyl-CoA thioesters as pentanoyl-CoA, hexenoyl-CoA and butenoyl-CoA.</text>
</comment>
<comment type="pathway">
    <text evidence="2">Amino-acid degradation; L-leucine degradation; (S)-3-hydroxy-3-methylglutaryl-CoA from 3-isovaleryl-CoA: step 1/3.</text>
</comment>
<organism evidence="19 20">
    <name type="scientific">Meloidogyne javanica</name>
    <name type="common">Root-knot nematode worm</name>
    <dbReference type="NCBI Taxonomy" id="6303"/>
    <lineage>
        <taxon>Eukaryota</taxon>
        <taxon>Metazoa</taxon>
        <taxon>Ecdysozoa</taxon>
        <taxon>Nematoda</taxon>
        <taxon>Chromadorea</taxon>
        <taxon>Rhabditida</taxon>
        <taxon>Tylenchina</taxon>
        <taxon>Tylenchomorpha</taxon>
        <taxon>Tylenchoidea</taxon>
        <taxon>Meloidogynidae</taxon>
        <taxon>Meloidogyninae</taxon>
        <taxon>Meloidogyne</taxon>
        <taxon>Meloidogyne incognita group</taxon>
    </lineage>
</organism>
<dbReference type="InterPro" id="IPR046373">
    <property type="entry name" value="Acyl-CoA_Oxase/DH_mid-dom_sf"/>
</dbReference>
<dbReference type="Proteomes" id="UP000887561">
    <property type="component" value="Unplaced"/>
</dbReference>
<feature type="domain" description="Acyl-CoA oxidase/dehydrogenase middle" evidence="17">
    <location>
        <begin position="132"/>
        <end position="214"/>
    </location>
</feature>
<dbReference type="FunFam" id="1.10.540.10:FF:000007">
    <property type="entry name" value="Isovaleryl-CoA dehydrogenase, mitochondrial"/>
    <property type="match status" value="1"/>
</dbReference>
<evidence type="ECO:0000256" key="11">
    <source>
        <dbReference type="ARBA" id="ARBA00047736"/>
    </source>
</evidence>
<dbReference type="InterPro" id="IPR009075">
    <property type="entry name" value="AcylCo_DH/oxidase_C"/>
</dbReference>
<dbReference type="Pfam" id="PF02771">
    <property type="entry name" value="Acyl-CoA_dh_N"/>
    <property type="match status" value="1"/>
</dbReference>
<evidence type="ECO:0000256" key="5">
    <source>
        <dbReference type="ARBA" id="ARBA00012046"/>
    </source>
</evidence>
<dbReference type="Gene3D" id="1.10.540.10">
    <property type="entry name" value="Acyl-CoA dehydrogenase/oxidase, N-terminal domain"/>
    <property type="match status" value="1"/>
</dbReference>